<keyword evidence="8" id="KW-0862">Zinc</keyword>
<dbReference type="EC" id="2.3.2.27" evidence="3"/>
<evidence type="ECO:0000313" key="12">
    <source>
        <dbReference type="EMBL" id="EDV93545.1"/>
    </source>
</evidence>
<sequence length="412" mass="42743">MAEAMVVEERPTVPKRFFCHMCNVEINIPNAEFTCPLCSNGFVEELPANAPELSASSGSGSGSSNHDPATSTGGGSSSSSGSGLINVESLRNDIVSLLSMRNVPNLEITIEPTGRHSSVMHLSGNPNGGGGAGAGGGGPAAGGIPTSGTSNIGGGRVRPANLDRLDNVLYDFLQSLPLAGATAEIVTGPGSGVGLGGTSNSHMFFMGNPGDYAWGREGLDTIVTQMLNQMETSGPPPLSVQRINEIPNVKITAEEVERKMQCSVCWDDFKLDESVRKLPCSHLYHENCIVPWLNLHSTCPICRKSLANDDDNDDDVDVDEDYVLLNSLVNDEHHRGSGAAVRIARSGGVDRAGSASSTNASSQTTAASQSQPTTAATATTTTAAAAAGAGAAAGSTQRNNVFTFDDDNMFLD</sequence>
<dbReference type="GO" id="GO:0005737">
    <property type="term" value="C:cytoplasm"/>
    <property type="evidence" value="ECO:0007669"/>
    <property type="project" value="TreeGrafter"/>
</dbReference>
<dbReference type="Proteomes" id="UP000001070">
    <property type="component" value="Unassembled WGS sequence"/>
</dbReference>
<evidence type="ECO:0000259" key="11">
    <source>
        <dbReference type="PROSITE" id="PS50089"/>
    </source>
</evidence>
<gene>
    <name evidence="12" type="primary">Dgri\GH19379</name>
    <name evidence="12" type="ORF">Dgri_GH19379</name>
</gene>
<keyword evidence="5" id="KW-0479">Metal-binding</keyword>
<dbReference type="GO" id="GO:0008270">
    <property type="term" value="F:zinc ion binding"/>
    <property type="evidence" value="ECO:0007669"/>
    <property type="project" value="UniProtKB-KW"/>
</dbReference>
<dbReference type="GO" id="GO:0000209">
    <property type="term" value="P:protein polyubiquitination"/>
    <property type="evidence" value="ECO:0007669"/>
    <property type="project" value="EnsemblMetazoa"/>
</dbReference>
<dbReference type="FunFam" id="3.30.40.10:FF:000069">
    <property type="entry name" value="E3 ubiquitin-protein ligase RNF115"/>
    <property type="match status" value="1"/>
</dbReference>
<feature type="region of interest" description="Disordered" evidence="10">
    <location>
        <begin position="350"/>
        <end position="375"/>
    </location>
</feature>
<evidence type="ECO:0000256" key="2">
    <source>
        <dbReference type="ARBA" id="ARBA00004906"/>
    </source>
</evidence>
<dbReference type="HOGENOM" id="CLU_034892_0_1_1"/>
<evidence type="ECO:0000256" key="3">
    <source>
        <dbReference type="ARBA" id="ARBA00012483"/>
    </source>
</evidence>
<name>B4JFR4_DROGR</name>
<feature type="domain" description="RING-type" evidence="11">
    <location>
        <begin position="262"/>
        <end position="303"/>
    </location>
</feature>
<dbReference type="InterPro" id="IPR013083">
    <property type="entry name" value="Znf_RING/FYVE/PHD"/>
</dbReference>
<dbReference type="GO" id="GO:0061630">
    <property type="term" value="F:ubiquitin protein ligase activity"/>
    <property type="evidence" value="ECO:0007669"/>
    <property type="project" value="UniProtKB-EC"/>
</dbReference>
<dbReference type="PhylomeDB" id="B4JFR4"/>
<keyword evidence="6 9" id="KW-0863">Zinc-finger</keyword>
<dbReference type="InterPro" id="IPR039525">
    <property type="entry name" value="RNF126-like_zinc-ribbon"/>
</dbReference>
<dbReference type="AlphaFoldDB" id="B4JFR4"/>
<dbReference type="PANTHER" id="PTHR15710:SF243">
    <property type="entry name" value="E3 UBIQUITIN-PROTEIN LIGASE PRAJA-2 ISOFORM X1"/>
    <property type="match status" value="1"/>
</dbReference>
<keyword evidence="13" id="KW-1185">Reference proteome</keyword>
<feature type="compositionally biased region" description="Gly residues" evidence="10">
    <location>
        <begin position="126"/>
        <end position="141"/>
    </location>
</feature>
<evidence type="ECO:0000256" key="6">
    <source>
        <dbReference type="ARBA" id="ARBA00022771"/>
    </source>
</evidence>
<protein>
    <recommendedName>
        <fullName evidence="3">RING-type E3 ubiquitin transferase</fullName>
        <ecNumber evidence="3">2.3.2.27</ecNumber>
    </recommendedName>
</protein>
<feature type="compositionally biased region" description="Low complexity" evidence="10">
    <location>
        <begin position="352"/>
        <end position="375"/>
    </location>
</feature>
<dbReference type="OMA" id="PNSDFTC"/>
<evidence type="ECO:0000256" key="4">
    <source>
        <dbReference type="ARBA" id="ARBA00022679"/>
    </source>
</evidence>
<evidence type="ECO:0000256" key="5">
    <source>
        <dbReference type="ARBA" id="ARBA00022723"/>
    </source>
</evidence>
<evidence type="ECO:0000256" key="1">
    <source>
        <dbReference type="ARBA" id="ARBA00000900"/>
    </source>
</evidence>
<dbReference type="InParanoid" id="B4JFR4"/>
<dbReference type="SMART" id="SM00184">
    <property type="entry name" value="RING"/>
    <property type="match status" value="1"/>
</dbReference>
<keyword evidence="4" id="KW-0808">Transferase</keyword>
<dbReference type="InterPro" id="IPR001841">
    <property type="entry name" value="Znf_RING"/>
</dbReference>
<evidence type="ECO:0000313" key="13">
    <source>
        <dbReference type="Proteomes" id="UP000001070"/>
    </source>
</evidence>
<dbReference type="KEGG" id="dgr:6563973"/>
<dbReference type="PROSITE" id="PS50089">
    <property type="entry name" value="ZF_RING_2"/>
    <property type="match status" value="1"/>
</dbReference>
<dbReference type="Pfam" id="PF13639">
    <property type="entry name" value="zf-RING_2"/>
    <property type="match status" value="1"/>
</dbReference>
<dbReference type="OrthoDB" id="8062037at2759"/>
<feature type="region of interest" description="Disordered" evidence="10">
    <location>
        <begin position="123"/>
        <end position="155"/>
    </location>
</feature>
<evidence type="ECO:0000256" key="8">
    <source>
        <dbReference type="ARBA" id="ARBA00022833"/>
    </source>
</evidence>
<evidence type="ECO:0000256" key="10">
    <source>
        <dbReference type="SAM" id="MobiDB-lite"/>
    </source>
</evidence>
<dbReference type="Gene3D" id="3.30.40.10">
    <property type="entry name" value="Zinc/RING finger domain, C3HC4 (zinc finger)"/>
    <property type="match status" value="1"/>
</dbReference>
<comment type="pathway">
    <text evidence="2">Protein modification; protein ubiquitination.</text>
</comment>
<reference evidence="12 13" key="1">
    <citation type="journal article" date="2007" name="Nature">
        <title>Evolution of genes and genomes on the Drosophila phylogeny.</title>
        <authorList>
            <consortium name="Drosophila 12 Genomes Consortium"/>
            <person name="Clark A.G."/>
            <person name="Eisen M.B."/>
            <person name="Smith D.R."/>
            <person name="Bergman C.M."/>
            <person name="Oliver B."/>
            <person name="Markow T.A."/>
            <person name="Kaufman T.C."/>
            <person name="Kellis M."/>
            <person name="Gelbart W."/>
            <person name="Iyer V.N."/>
            <person name="Pollard D.A."/>
            <person name="Sackton T.B."/>
            <person name="Larracuente A.M."/>
            <person name="Singh N.D."/>
            <person name="Abad J.P."/>
            <person name="Abt D.N."/>
            <person name="Adryan B."/>
            <person name="Aguade M."/>
            <person name="Akashi H."/>
            <person name="Anderson W.W."/>
            <person name="Aquadro C.F."/>
            <person name="Ardell D.H."/>
            <person name="Arguello R."/>
            <person name="Artieri C.G."/>
            <person name="Barbash D.A."/>
            <person name="Barker D."/>
            <person name="Barsanti P."/>
            <person name="Batterham P."/>
            <person name="Batzoglou S."/>
            <person name="Begun D."/>
            <person name="Bhutkar A."/>
            <person name="Blanco E."/>
            <person name="Bosak S.A."/>
            <person name="Bradley R.K."/>
            <person name="Brand A.D."/>
            <person name="Brent M.R."/>
            <person name="Brooks A.N."/>
            <person name="Brown R.H."/>
            <person name="Butlin R.K."/>
            <person name="Caggese C."/>
            <person name="Calvi B.R."/>
            <person name="Bernardo de Carvalho A."/>
            <person name="Caspi A."/>
            <person name="Castrezana S."/>
            <person name="Celniker S.E."/>
            <person name="Chang J.L."/>
            <person name="Chapple C."/>
            <person name="Chatterji S."/>
            <person name="Chinwalla A."/>
            <person name="Civetta A."/>
            <person name="Clifton S.W."/>
            <person name="Comeron J.M."/>
            <person name="Costello J.C."/>
            <person name="Coyne J.A."/>
            <person name="Daub J."/>
            <person name="David R.G."/>
            <person name="Delcher A.L."/>
            <person name="Delehaunty K."/>
            <person name="Do C.B."/>
            <person name="Ebling H."/>
            <person name="Edwards K."/>
            <person name="Eickbush T."/>
            <person name="Evans J.D."/>
            <person name="Filipski A."/>
            <person name="Findeiss S."/>
            <person name="Freyhult E."/>
            <person name="Fulton L."/>
            <person name="Fulton R."/>
            <person name="Garcia A.C."/>
            <person name="Gardiner A."/>
            <person name="Garfield D.A."/>
            <person name="Garvin B.E."/>
            <person name="Gibson G."/>
            <person name="Gilbert D."/>
            <person name="Gnerre S."/>
            <person name="Godfrey J."/>
            <person name="Good R."/>
            <person name="Gotea V."/>
            <person name="Gravely B."/>
            <person name="Greenberg A.J."/>
            <person name="Griffiths-Jones S."/>
            <person name="Gross S."/>
            <person name="Guigo R."/>
            <person name="Gustafson E.A."/>
            <person name="Haerty W."/>
            <person name="Hahn M.W."/>
            <person name="Halligan D.L."/>
            <person name="Halpern A.L."/>
            <person name="Halter G.M."/>
            <person name="Han M.V."/>
            <person name="Heger A."/>
            <person name="Hillier L."/>
            <person name="Hinrichs A.S."/>
            <person name="Holmes I."/>
            <person name="Hoskins R.A."/>
            <person name="Hubisz M.J."/>
            <person name="Hultmark D."/>
            <person name="Huntley M.A."/>
            <person name="Jaffe D.B."/>
            <person name="Jagadeeshan S."/>
            <person name="Jeck W.R."/>
            <person name="Johnson J."/>
            <person name="Jones C.D."/>
            <person name="Jordan W.C."/>
            <person name="Karpen G.H."/>
            <person name="Kataoka E."/>
            <person name="Keightley P.D."/>
            <person name="Kheradpour P."/>
            <person name="Kirkness E.F."/>
            <person name="Koerich L.B."/>
            <person name="Kristiansen K."/>
            <person name="Kudrna D."/>
            <person name="Kulathinal R.J."/>
            <person name="Kumar S."/>
            <person name="Kwok R."/>
            <person name="Lander E."/>
            <person name="Langley C.H."/>
            <person name="Lapoint R."/>
            <person name="Lazzaro B.P."/>
            <person name="Lee S.J."/>
            <person name="Levesque L."/>
            <person name="Li R."/>
            <person name="Lin C.F."/>
            <person name="Lin M.F."/>
            <person name="Lindblad-Toh K."/>
            <person name="Llopart A."/>
            <person name="Long M."/>
            <person name="Low L."/>
            <person name="Lozovsky E."/>
            <person name="Lu J."/>
            <person name="Luo M."/>
            <person name="Machado C.A."/>
            <person name="Makalowski W."/>
            <person name="Marzo M."/>
            <person name="Matsuda M."/>
            <person name="Matzkin L."/>
            <person name="McAllister B."/>
            <person name="McBride C.S."/>
            <person name="McKernan B."/>
            <person name="McKernan K."/>
            <person name="Mendez-Lago M."/>
            <person name="Minx P."/>
            <person name="Mollenhauer M.U."/>
            <person name="Montooth K."/>
            <person name="Mount S.M."/>
            <person name="Mu X."/>
            <person name="Myers E."/>
            <person name="Negre B."/>
            <person name="Newfeld S."/>
            <person name="Nielsen R."/>
            <person name="Noor M.A."/>
            <person name="O'Grady P."/>
            <person name="Pachter L."/>
            <person name="Papaceit M."/>
            <person name="Parisi M.J."/>
            <person name="Parisi M."/>
            <person name="Parts L."/>
            <person name="Pedersen J.S."/>
            <person name="Pesole G."/>
            <person name="Phillippy A.M."/>
            <person name="Ponting C.P."/>
            <person name="Pop M."/>
            <person name="Porcelli D."/>
            <person name="Powell J.R."/>
            <person name="Prohaska S."/>
            <person name="Pruitt K."/>
            <person name="Puig M."/>
            <person name="Quesneville H."/>
            <person name="Ram K.R."/>
            <person name="Rand D."/>
            <person name="Rasmussen M.D."/>
            <person name="Reed L.K."/>
            <person name="Reenan R."/>
            <person name="Reily A."/>
            <person name="Remington K.A."/>
            <person name="Rieger T.T."/>
            <person name="Ritchie M.G."/>
            <person name="Robin C."/>
            <person name="Rogers Y.H."/>
            <person name="Rohde C."/>
            <person name="Rozas J."/>
            <person name="Rubenfield M.J."/>
            <person name="Ruiz A."/>
            <person name="Russo S."/>
            <person name="Salzberg S.L."/>
            <person name="Sanchez-Gracia A."/>
            <person name="Saranga D.J."/>
            <person name="Sato H."/>
            <person name="Schaeffer S.W."/>
            <person name="Schatz M.C."/>
            <person name="Schlenke T."/>
            <person name="Schwartz R."/>
            <person name="Segarra C."/>
            <person name="Singh R.S."/>
            <person name="Sirot L."/>
            <person name="Sirota M."/>
            <person name="Sisneros N.B."/>
            <person name="Smith C.D."/>
            <person name="Smith T.F."/>
            <person name="Spieth J."/>
            <person name="Stage D.E."/>
            <person name="Stark A."/>
            <person name="Stephan W."/>
            <person name="Strausberg R.L."/>
            <person name="Strempel S."/>
            <person name="Sturgill D."/>
            <person name="Sutton G."/>
            <person name="Sutton G.G."/>
            <person name="Tao W."/>
            <person name="Teichmann S."/>
            <person name="Tobari Y.N."/>
            <person name="Tomimura Y."/>
            <person name="Tsolas J.M."/>
            <person name="Valente V.L."/>
            <person name="Venter E."/>
            <person name="Venter J.C."/>
            <person name="Vicario S."/>
            <person name="Vieira F.G."/>
            <person name="Vilella A.J."/>
            <person name="Villasante A."/>
            <person name="Walenz B."/>
            <person name="Wang J."/>
            <person name="Wasserman M."/>
            <person name="Watts T."/>
            <person name="Wilson D."/>
            <person name="Wilson R.K."/>
            <person name="Wing R.A."/>
            <person name="Wolfner M.F."/>
            <person name="Wong A."/>
            <person name="Wong G.K."/>
            <person name="Wu C.I."/>
            <person name="Wu G."/>
            <person name="Yamamoto D."/>
            <person name="Yang H.P."/>
            <person name="Yang S.P."/>
            <person name="Yorke J.A."/>
            <person name="Yoshida K."/>
            <person name="Zdobnov E."/>
            <person name="Zhang P."/>
            <person name="Zhang Y."/>
            <person name="Zimin A.V."/>
            <person name="Baldwin J."/>
            <person name="Abdouelleil A."/>
            <person name="Abdulkadir J."/>
            <person name="Abebe A."/>
            <person name="Abera B."/>
            <person name="Abreu J."/>
            <person name="Acer S.C."/>
            <person name="Aftuck L."/>
            <person name="Alexander A."/>
            <person name="An P."/>
            <person name="Anderson E."/>
            <person name="Anderson S."/>
            <person name="Arachi H."/>
            <person name="Azer M."/>
            <person name="Bachantsang P."/>
            <person name="Barry A."/>
            <person name="Bayul T."/>
            <person name="Berlin A."/>
            <person name="Bessette D."/>
            <person name="Bloom T."/>
            <person name="Blye J."/>
            <person name="Boguslavskiy L."/>
            <person name="Bonnet C."/>
            <person name="Boukhgalter B."/>
            <person name="Bourzgui I."/>
            <person name="Brown A."/>
            <person name="Cahill P."/>
            <person name="Channer S."/>
            <person name="Cheshatsang Y."/>
            <person name="Chuda L."/>
            <person name="Citroen M."/>
            <person name="Collymore A."/>
            <person name="Cooke P."/>
            <person name="Costello M."/>
            <person name="D'Aco K."/>
            <person name="Daza R."/>
            <person name="De Haan G."/>
            <person name="DeGray S."/>
            <person name="DeMaso C."/>
            <person name="Dhargay N."/>
            <person name="Dooley K."/>
            <person name="Dooley E."/>
            <person name="Doricent M."/>
            <person name="Dorje P."/>
            <person name="Dorjee K."/>
            <person name="Dupes A."/>
            <person name="Elong R."/>
            <person name="Falk J."/>
            <person name="Farina A."/>
            <person name="Faro S."/>
            <person name="Ferguson D."/>
            <person name="Fisher S."/>
            <person name="Foley C.D."/>
            <person name="Franke A."/>
            <person name="Friedrich D."/>
            <person name="Gadbois L."/>
            <person name="Gearin G."/>
            <person name="Gearin C.R."/>
            <person name="Giannoukos G."/>
            <person name="Goode T."/>
            <person name="Graham J."/>
            <person name="Grandbois E."/>
            <person name="Grewal S."/>
            <person name="Gyaltsen K."/>
            <person name="Hafez N."/>
            <person name="Hagos B."/>
            <person name="Hall J."/>
            <person name="Henson C."/>
            <person name="Hollinger A."/>
            <person name="Honan T."/>
            <person name="Huard M.D."/>
            <person name="Hughes L."/>
            <person name="Hurhula B."/>
            <person name="Husby M.E."/>
            <person name="Kamat A."/>
            <person name="Kanga B."/>
            <person name="Kashin S."/>
            <person name="Khazanovich D."/>
            <person name="Kisner P."/>
            <person name="Lance K."/>
            <person name="Lara M."/>
            <person name="Lee W."/>
            <person name="Lennon N."/>
            <person name="Letendre F."/>
            <person name="LeVine R."/>
            <person name="Lipovsky A."/>
            <person name="Liu X."/>
            <person name="Liu J."/>
            <person name="Liu S."/>
            <person name="Lokyitsang T."/>
            <person name="Lokyitsang Y."/>
            <person name="Lubonja R."/>
            <person name="Lui A."/>
            <person name="MacDonald P."/>
            <person name="Magnisalis V."/>
            <person name="Maru K."/>
            <person name="Matthews C."/>
            <person name="McCusker W."/>
            <person name="McDonough S."/>
            <person name="Mehta T."/>
            <person name="Meldrim J."/>
            <person name="Meneus L."/>
            <person name="Mihai O."/>
            <person name="Mihalev A."/>
            <person name="Mihova T."/>
            <person name="Mittelman R."/>
            <person name="Mlenga V."/>
            <person name="Montmayeur A."/>
            <person name="Mulrain L."/>
            <person name="Navidi A."/>
            <person name="Naylor J."/>
            <person name="Negash T."/>
            <person name="Nguyen T."/>
            <person name="Nguyen N."/>
            <person name="Nicol R."/>
            <person name="Norbu C."/>
            <person name="Norbu N."/>
            <person name="Novod N."/>
            <person name="O'Neill B."/>
            <person name="Osman S."/>
            <person name="Markiewicz E."/>
            <person name="Oyono O.L."/>
            <person name="Patti C."/>
            <person name="Phunkhang P."/>
            <person name="Pierre F."/>
            <person name="Priest M."/>
            <person name="Raghuraman S."/>
            <person name="Rege F."/>
            <person name="Reyes R."/>
            <person name="Rise C."/>
            <person name="Rogov P."/>
            <person name="Ross K."/>
            <person name="Ryan E."/>
            <person name="Settipalli S."/>
            <person name="Shea T."/>
            <person name="Sherpa N."/>
            <person name="Shi L."/>
            <person name="Shih D."/>
            <person name="Sparrow T."/>
            <person name="Spaulding J."/>
            <person name="Stalker J."/>
            <person name="Stange-Thomann N."/>
            <person name="Stavropoulos S."/>
            <person name="Stone C."/>
            <person name="Strader C."/>
            <person name="Tesfaye S."/>
            <person name="Thomson T."/>
            <person name="Thoulutsang Y."/>
            <person name="Thoulutsang D."/>
            <person name="Topham K."/>
            <person name="Topping I."/>
            <person name="Tsamla T."/>
            <person name="Vassiliev H."/>
            <person name="Vo A."/>
            <person name="Wangchuk T."/>
            <person name="Wangdi T."/>
            <person name="Weiand M."/>
            <person name="Wilkinson J."/>
            <person name="Wilson A."/>
            <person name="Yadav S."/>
            <person name="Young G."/>
            <person name="Yu Q."/>
            <person name="Zembek L."/>
            <person name="Zhong D."/>
            <person name="Zimmer A."/>
            <person name="Zwirko Z."/>
            <person name="Jaffe D.B."/>
            <person name="Alvarez P."/>
            <person name="Brockman W."/>
            <person name="Butler J."/>
            <person name="Chin C."/>
            <person name="Gnerre S."/>
            <person name="Grabherr M."/>
            <person name="Kleber M."/>
            <person name="Mauceli E."/>
            <person name="MacCallum I."/>
        </authorList>
    </citation>
    <scope>NUCLEOTIDE SEQUENCE [LARGE SCALE GENOMIC DNA]</scope>
    <source>
        <strain evidence="13">Tucson 15287-2541.00</strain>
    </source>
</reference>
<evidence type="ECO:0000256" key="7">
    <source>
        <dbReference type="ARBA" id="ARBA00022786"/>
    </source>
</evidence>
<dbReference type="PANTHER" id="PTHR15710">
    <property type="entry name" value="E3 UBIQUITIN-PROTEIN LIGASE PRAJA"/>
    <property type="match status" value="1"/>
</dbReference>
<keyword evidence="7" id="KW-0833">Ubl conjugation pathway</keyword>
<organism evidence="13">
    <name type="scientific">Drosophila grimshawi</name>
    <name type="common">Hawaiian fruit fly</name>
    <name type="synonym">Idiomyia grimshawi</name>
    <dbReference type="NCBI Taxonomy" id="7222"/>
    <lineage>
        <taxon>Eukaryota</taxon>
        <taxon>Metazoa</taxon>
        <taxon>Ecdysozoa</taxon>
        <taxon>Arthropoda</taxon>
        <taxon>Hexapoda</taxon>
        <taxon>Insecta</taxon>
        <taxon>Pterygota</taxon>
        <taxon>Neoptera</taxon>
        <taxon>Endopterygota</taxon>
        <taxon>Diptera</taxon>
        <taxon>Brachycera</taxon>
        <taxon>Muscomorpha</taxon>
        <taxon>Ephydroidea</taxon>
        <taxon>Drosophilidae</taxon>
        <taxon>Drosophila</taxon>
        <taxon>Hawaiian Drosophila</taxon>
    </lineage>
</organism>
<dbReference type="SUPFAM" id="SSF57850">
    <property type="entry name" value="RING/U-box"/>
    <property type="match status" value="1"/>
</dbReference>
<proteinExistence type="predicted"/>
<dbReference type="eggNOG" id="KOG0800">
    <property type="taxonomic scope" value="Eukaryota"/>
</dbReference>
<accession>B4JFR4</accession>
<dbReference type="STRING" id="7222.B4JFR4"/>
<dbReference type="FunCoup" id="B4JFR4">
    <property type="interactions" value="143"/>
</dbReference>
<feature type="compositionally biased region" description="Low complexity" evidence="10">
    <location>
        <begin position="54"/>
        <end position="64"/>
    </location>
</feature>
<dbReference type="EMBL" id="CH916369">
    <property type="protein sequence ID" value="EDV93545.1"/>
    <property type="molecule type" value="Genomic_DNA"/>
</dbReference>
<evidence type="ECO:0000256" key="9">
    <source>
        <dbReference type="PROSITE-ProRule" id="PRU00175"/>
    </source>
</evidence>
<comment type="catalytic activity">
    <reaction evidence="1">
        <text>S-ubiquitinyl-[E2 ubiquitin-conjugating enzyme]-L-cysteine + [acceptor protein]-L-lysine = [E2 ubiquitin-conjugating enzyme]-L-cysteine + N(6)-ubiquitinyl-[acceptor protein]-L-lysine.</text>
        <dbReference type="EC" id="2.3.2.27"/>
    </reaction>
</comment>
<dbReference type="SMR" id="B4JFR4"/>
<dbReference type="Pfam" id="PF14369">
    <property type="entry name" value="Zn_ribbon_19"/>
    <property type="match status" value="1"/>
</dbReference>
<dbReference type="CDD" id="cd16667">
    <property type="entry name" value="RING-H2_RNF126-like"/>
    <property type="match status" value="1"/>
</dbReference>
<feature type="region of interest" description="Disordered" evidence="10">
    <location>
        <begin position="52"/>
        <end position="83"/>
    </location>
</feature>